<keyword evidence="3 5" id="KW-1133">Transmembrane helix</keyword>
<dbReference type="GO" id="GO:0016020">
    <property type="term" value="C:membrane"/>
    <property type="evidence" value="ECO:0007669"/>
    <property type="project" value="UniProtKB-SubCell"/>
</dbReference>
<organism evidence="7 8">
    <name type="scientific">Photobacterium aphoticum</name>
    <dbReference type="NCBI Taxonomy" id="754436"/>
    <lineage>
        <taxon>Bacteria</taxon>
        <taxon>Pseudomonadati</taxon>
        <taxon>Pseudomonadota</taxon>
        <taxon>Gammaproteobacteria</taxon>
        <taxon>Vibrionales</taxon>
        <taxon>Vibrionaceae</taxon>
        <taxon>Photobacterium</taxon>
    </lineage>
</organism>
<feature type="transmembrane region" description="Helical" evidence="5">
    <location>
        <begin position="111"/>
        <end position="131"/>
    </location>
</feature>
<dbReference type="Pfam" id="PF04932">
    <property type="entry name" value="Wzy_C"/>
    <property type="match status" value="1"/>
</dbReference>
<reference evidence="7 8" key="1">
    <citation type="journal article" date="2014" name="Genome Announc.">
        <title>Draft Genome Sequences of Two Vibrionaceae Species, Vibrio ponticus C121 and Photobacterium aphoticum C119, Isolated as Coral Reef Microbiota.</title>
        <authorList>
            <person name="Al-saari N."/>
            <person name="Meirelles P.M."/>
            <person name="Mino S."/>
            <person name="Suda W."/>
            <person name="Oshima K."/>
            <person name="Hattori M."/>
            <person name="Ohkuma M."/>
            <person name="Thompson F.L."/>
            <person name="Gomez-Gil B."/>
            <person name="Sawabe T."/>
            <person name="Sawabe T."/>
        </authorList>
    </citation>
    <scope>NUCLEOTIDE SEQUENCE [LARGE SCALE GENOMIC DNA]</scope>
    <source>
        <strain evidence="7 8">JCM 19237</strain>
    </source>
</reference>
<accession>A0A090QV92</accession>
<evidence type="ECO:0000313" key="7">
    <source>
        <dbReference type="EMBL" id="GAL05779.1"/>
    </source>
</evidence>
<evidence type="ECO:0000259" key="6">
    <source>
        <dbReference type="Pfam" id="PF04932"/>
    </source>
</evidence>
<keyword evidence="2 5" id="KW-0812">Transmembrane</keyword>
<evidence type="ECO:0000256" key="3">
    <source>
        <dbReference type="ARBA" id="ARBA00022989"/>
    </source>
</evidence>
<evidence type="ECO:0000256" key="4">
    <source>
        <dbReference type="ARBA" id="ARBA00023136"/>
    </source>
</evidence>
<dbReference type="PANTHER" id="PTHR37422">
    <property type="entry name" value="TEICHURONIC ACID BIOSYNTHESIS PROTEIN TUAE"/>
    <property type="match status" value="1"/>
</dbReference>
<dbReference type="eggNOG" id="COG3307">
    <property type="taxonomic scope" value="Bacteria"/>
</dbReference>
<comment type="caution">
    <text evidence="7">The sequence shown here is derived from an EMBL/GenBank/DDBJ whole genome shotgun (WGS) entry which is preliminary data.</text>
</comment>
<dbReference type="InterPro" id="IPR007016">
    <property type="entry name" value="O-antigen_ligase-rel_domated"/>
</dbReference>
<dbReference type="InterPro" id="IPR051533">
    <property type="entry name" value="WaaL-like"/>
</dbReference>
<feature type="transmembrane region" description="Helical" evidence="5">
    <location>
        <begin position="77"/>
        <end position="99"/>
    </location>
</feature>
<evidence type="ECO:0000256" key="5">
    <source>
        <dbReference type="SAM" id="Phobius"/>
    </source>
</evidence>
<name>A0A090QV92_9GAMM</name>
<dbReference type="EMBL" id="BBMN01000008">
    <property type="protein sequence ID" value="GAL05779.1"/>
    <property type="molecule type" value="Genomic_DNA"/>
</dbReference>
<evidence type="ECO:0000256" key="1">
    <source>
        <dbReference type="ARBA" id="ARBA00004141"/>
    </source>
</evidence>
<feature type="transmembrane region" description="Helical" evidence="5">
    <location>
        <begin position="161"/>
        <end position="177"/>
    </location>
</feature>
<feature type="transmembrane region" description="Helical" evidence="5">
    <location>
        <begin position="291"/>
        <end position="308"/>
    </location>
</feature>
<dbReference type="GO" id="GO:0016874">
    <property type="term" value="F:ligase activity"/>
    <property type="evidence" value="ECO:0007669"/>
    <property type="project" value="UniProtKB-KW"/>
</dbReference>
<feature type="transmembrane region" description="Helical" evidence="5">
    <location>
        <begin position="138"/>
        <end position="155"/>
    </location>
</feature>
<sequence length="367" mass="41153">MVGLVIIAIIASILSYGFTIAKQNLSTDKVLWIILATTGYALFSYHYHGLSSRELRALLTASLFLVFFPRHIINEKLLSLLIFIGSLITCSVAFYYGVALNLEREAWPINAIPQATISAVMGITAIVILFTDTGTIKHKILPFLTIVCSLGAVILSQTRGIWLGYSLSAAIIFIILNRKKLFKFKLLFTTVALLSITGFSLKPVISERIYETQQEIKNIQAGNLNTSIGLRLQMWLLSPYMIEEHELLGLGNTHVERLHELKNEGIASRSLFGFHPAHYHNQYIDRAIKNGLLGLFLLLALLIVPGYYTQDRSRTHRFIICGISLLYAIASLTDVPFNHSQTLLIYLIFVCMLNTRSETEESDAKTL</sequence>
<dbReference type="STRING" id="754436.JCM19237_4852"/>
<evidence type="ECO:0000313" key="8">
    <source>
        <dbReference type="Proteomes" id="UP000029227"/>
    </source>
</evidence>
<dbReference type="AlphaFoldDB" id="A0A090QV92"/>
<keyword evidence="7" id="KW-0436">Ligase</keyword>
<proteinExistence type="predicted"/>
<comment type="subcellular location">
    <subcellularLocation>
        <location evidence="1">Membrane</location>
        <topology evidence="1">Multi-pass membrane protein</topology>
    </subcellularLocation>
</comment>
<keyword evidence="4 5" id="KW-0472">Membrane</keyword>
<evidence type="ECO:0000256" key="2">
    <source>
        <dbReference type="ARBA" id="ARBA00022692"/>
    </source>
</evidence>
<dbReference type="Proteomes" id="UP000029227">
    <property type="component" value="Unassembled WGS sequence"/>
</dbReference>
<feature type="domain" description="O-antigen ligase-related" evidence="6">
    <location>
        <begin position="145"/>
        <end position="299"/>
    </location>
</feature>
<gene>
    <name evidence="7" type="ORF">JCM19237_4852</name>
</gene>
<dbReference type="PANTHER" id="PTHR37422:SF17">
    <property type="entry name" value="O-ANTIGEN LIGASE"/>
    <property type="match status" value="1"/>
</dbReference>
<feature type="transmembrane region" description="Helical" evidence="5">
    <location>
        <begin position="29"/>
        <end position="47"/>
    </location>
</feature>
<protein>
    <submittedName>
        <fullName evidence="7">O-antigen ligase</fullName>
    </submittedName>
</protein>